<dbReference type="GO" id="GO:0004386">
    <property type="term" value="F:helicase activity"/>
    <property type="evidence" value="ECO:0007669"/>
    <property type="project" value="UniProtKB-KW"/>
</dbReference>
<dbReference type="SMART" id="SM01142">
    <property type="entry name" value="DSHCT"/>
    <property type="match status" value="1"/>
</dbReference>
<dbReference type="PROSITE" id="PS51192">
    <property type="entry name" value="HELICASE_ATP_BIND_1"/>
    <property type="match status" value="1"/>
</dbReference>
<dbReference type="InterPro" id="IPR011545">
    <property type="entry name" value="DEAD/DEAH_box_helicase_dom"/>
</dbReference>
<evidence type="ECO:0000256" key="5">
    <source>
        <dbReference type="SAM" id="MobiDB-lite"/>
    </source>
</evidence>
<dbReference type="Pfam" id="PF00270">
    <property type="entry name" value="DEAD"/>
    <property type="match status" value="1"/>
</dbReference>
<keyword evidence="1" id="KW-0547">Nucleotide-binding</keyword>
<dbReference type="Pfam" id="PF08148">
    <property type="entry name" value="DSHCT"/>
    <property type="match status" value="1"/>
</dbReference>
<evidence type="ECO:0000256" key="3">
    <source>
        <dbReference type="ARBA" id="ARBA00022806"/>
    </source>
</evidence>
<proteinExistence type="predicted"/>
<feature type="region of interest" description="Disordered" evidence="5">
    <location>
        <begin position="1"/>
        <end position="43"/>
    </location>
</feature>
<dbReference type="RefSeq" id="WP_265425806.1">
    <property type="nucleotide sequence ID" value="NZ_JAPFPW010000017.1"/>
</dbReference>
<name>A0ABT3NBQ2_9BACT</name>
<gene>
    <name evidence="7" type="ORF">OOT00_12955</name>
</gene>
<dbReference type="SMART" id="SM00487">
    <property type="entry name" value="DEXDc"/>
    <property type="match status" value="1"/>
</dbReference>
<dbReference type="InterPro" id="IPR014001">
    <property type="entry name" value="Helicase_ATP-bd"/>
</dbReference>
<accession>A0ABT3NBQ2</accession>
<dbReference type="Gene3D" id="1.10.3380.30">
    <property type="match status" value="1"/>
</dbReference>
<comment type="caution">
    <text evidence="7">The sequence shown here is derived from an EMBL/GenBank/DDBJ whole genome shotgun (WGS) entry which is preliminary data.</text>
</comment>
<evidence type="ECO:0000256" key="1">
    <source>
        <dbReference type="ARBA" id="ARBA00022741"/>
    </source>
</evidence>
<evidence type="ECO:0000313" key="8">
    <source>
        <dbReference type="Proteomes" id="UP001209681"/>
    </source>
</evidence>
<dbReference type="SMART" id="SM00490">
    <property type="entry name" value="HELICc"/>
    <property type="match status" value="1"/>
</dbReference>
<dbReference type="PANTHER" id="PTHR12131">
    <property type="entry name" value="ATP-DEPENDENT RNA AND DNA HELICASE"/>
    <property type="match status" value="1"/>
</dbReference>
<feature type="compositionally biased region" description="Basic residues" evidence="5">
    <location>
        <begin position="13"/>
        <end position="23"/>
    </location>
</feature>
<reference evidence="7 8" key="1">
    <citation type="submission" date="2022-11" db="EMBL/GenBank/DDBJ databases">
        <title>Desulfobotulus tamanensis H1 sp. nov. - anaerobic, alkaliphilic, sulphate reducing bacterium isolated from terrestrial mud volcano.</title>
        <authorList>
            <person name="Frolova A."/>
            <person name="Merkel A.Y."/>
            <person name="Slobodkin A.I."/>
        </authorList>
    </citation>
    <scope>NUCLEOTIDE SEQUENCE [LARGE SCALE GENOMIC DNA]</scope>
    <source>
        <strain evidence="7 8">H1</strain>
    </source>
</reference>
<protein>
    <submittedName>
        <fullName evidence="7">DEAD/DEAH box helicase</fullName>
    </submittedName>
</protein>
<keyword evidence="8" id="KW-1185">Reference proteome</keyword>
<evidence type="ECO:0000256" key="4">
    <source>
        <dbReference type="ARBA" id="ARBA00022840"/>
    </source>
</evidence>
<organism evidence="7 8">
    <name type="scientific">Desulfobotulus pelophilus</name>
    <dbReference type="NCBI Taxonomy" id="2823377"/>
    <lineage>
        <taxon>Bacteria</taxon>
        <taxon>Pseudomonadati</taxon>
        <taxon>Thermodesulfobacteriota</taxon>
        <taxon>Desulfobacteria</taxon>
        <taxon>Desulfobacterales</taxon>
        <taxon>Desulfobacteraceae</taxon>
        <taxon>Desulfobotulus</taxon>
    </lineage>
</organism>
<evidence type="ECO:0000313" key="7">
    <source>
        <dbReference type="EMBL" id="MCW7754894.1"/>
    </source>
</evidence>
<dbReference type="InterPro" id="IPR001650">
    <property type="entry name" value="Helicase_C-like"/>
</dbReference>
<dbReference type="Gene3D" id="3.40.50.300">
    <property type="entry name" value="P-loop containing nucleotide triphosphate hydrolases"/>
    <property type="match status" value="2"/>
</dbReference>
<evidence type="ECO:0000256" key="2">
    <source>
        <dbReference type="ARBA" id="ARBA00022801"/>
    </source>
</evidence>
<keyword evidence="4" id="KW-0067">ATP-binding</keyword>
<dbReference type="PANTHER" id="PTHR12131:SF1">
    <property type="entry name" value="ATP-DEPENDENT RNA HELICASE SUPV3L1, MITOCHONDRIAL-RELATED"/>
    <property type="match status" value="1"/>
</dbReference>
<dbReference type="Proteomes" id="UP001209681">
    <property type="component" value="Unassembled WGS sequence"/>
</dbReference>
<keyword evidence="3 7" id="KW-0347">Helicase</keyword>
<sequence>MNSSHKPSGKPGAKPHFRKKRHSADKSPAGRTMKPGSDPRLKPVFAKIGVPESKPFQADPFQEKAIEAVGKGDCLVMAPTGSGKTYIAEKAIEKVFSEGKRAWYASPLKALTNAIHTAFCRQFGEKNVGILTGDRKENPDAPLIIGTTEILRNQLYDAMHTGEDIRCDLVILDEAHYLGDPDRGVVWEETIIYMPPRVPLLLLSATIGNAEEIAGWLESMRSQTCTIIRAKRRPVPLQPLFFHPSGTLFPFLAEYDASLHIGRKGLHKKVLQYLSADKPPLLAPPRRLPNMADILAVLRHYNLLPAIFFLKSRADCDAAITLCDEAGLLADPERASALRNRMDELTRFWPHAARHPQRMHIERRGVAAHHSGHLPAWKMVVETLMSEGLLDAVFATSTVAAGVNFPARTVLVANSDRFNGTEFMPLSSTEFHQMTGRAGRRGKDRIGFAVALPGKFMDLRHFGRMINAPPTEVESQIRIDFSMALNLLLSHTPAMVKAIMNRSFAAFRIAHRLTGKSSRKASAGAAELLFADFNRHLRFLKEKGFVNNDDRLSDDGLWAAQLRIDQPVLVAEGFRRRLFPEKEPAVMAALMACFVNEREADDQEIPEHLIPEKLLKAFLHLRKQLQPFAKEMVAKGFPVFPLYLTPAVTVYHWTSGISWEEVHKNSPLAEGDLVRLLMRTAENLRHVGNLAHVFPGVSKNAIAAVNAILREPVTDAYTL</sequence>
<evidence type="ECO:0000259" key="6">
    <source>
        <dbReference type="PROSITE" id="PS51192"/>
    </source>
</evidence>
<feature type="domain" description="Helicase ATP-binding" evidence="6">
    <location>
        <begin position="65"/>
        <end position="225"/>
    </location>
</feature>
<dbReference type="SUPFAM" id="SSF52540">
    <property type="entry name" value="P-loop containing nucleoside triphosphate hydrolases"/>
    <property type="match status" value="1"/>
</dbReference>
<keyword evidence="2" id="KW-0378">Hydrolase</keyword>
<dbReference type="InterPro" id="IPR027417">
    <property type="entry name" value="P-loop_NTPase"/>
</dbReference>
<dbReference type="EMBL" id="JAPFPW010000017">
    <property type="protein sequence ID" value="MCW7754894.1"/>
    <property type="molecule type" value="Genomic_DNA"/>
</dbReference>
<dbReference type="InterPro" id="IPR050699">
    <property type="entry name" value="RNA-DNA_Helicase"/>
</dbReference>
<dbReference type="InterPro" id="IPR012961">
    <property type="entry name" value="Ski2/MTR4_C"/>
</dbReference>